<reference evidence="4 5" key="1">
    <citation type="submission" date="2019-02" db="EMBL/GenBank/DDBJ databases">
        <title>Deep-cultivation of Planctomycetes and their phenomic and genomic characterization uncovers novel biology.</title>
        <authorList>
            <person name="Wiegand S."/>
            <person name="Jogler M."/>
            <person name="Boedeker C."/>
            <person name="Pinto D."/>
            <person name="Vollmers J."/>
            <person name="Rivas-Marin E."/>
            <person name="Kohn T."/>
            <person name="Peeters S.H."/>
            <person name="Heuer A."/>
            <person name="Rast P."/>
            <person name="Oberbeckmann S."/>
            <person name="Bunk B."/>
            <person name="Jeske O."/>
            <person name="Meyerdierks A."/>
            <person name="Storesund J.E."/>
            <person name="Kallscheuer N."/>
            <person name="Luecker S."/>
            <person name="Lage O.M."/>
            <person name="Pohl T."/>
            <person name="Merkel B.J."/>
            <person name="Hornburger P."/>
            <person name="Mueller R.-W."/>
            <person name="Bruemmer F."/>
            <person name="Labrenz M."/>
            <person name="Spormann A.M."/>
            <person name="Op den Camp H."/>
            <person name="Overmann J."/>
            <person name="Amann R."/>
            <person name="Jetten M.S.M."/>
            <person name="Mascher T."/>
            <person name="Medema M.H."/>
            <person name="Devos D.P."/>
            <person name="Kaster A.-K."/>
            <person name="Ovreas L."/>
            <person name="Rohde M."/>
            <person name="Galperin M.Y."/>
            <person name="Jogler C."/>
        </authorList>
    </citation>
    <scope>NUCLEOTIDE SEQUENCE [LARGE SCALE GENOMIC DNA]</scope>
    <source>
        <strain evidence="4 5">SV_7m_r</strain>
    </source>
</reference>
<feature type="transmembrane region" description="Helical" evidence="2">
    <location>
        <begin position="51"/>
        <end position="72"/>
    </location>
</feature>
<evidence type="ECO:0000313" key="4">
    <source>
        <dbReference type="EMBL" id="QDT61677.1"/>
    </source>
</evidence>
<keyword evidence="2" id="KW-0812">Transmembrane</keyword>
<name>A0A517SZV7_9BACT</name>
<organism evidence="4 5">
    <name type="scientific">Stieleria bergensis</name>
    <dbReference type="NCBI Taxonomy" id="2528025"/>
    <lineage>
        <taxon>Bacteria</taxon>
        <taxon>Pseudomonadati</taxon>
        <taxon>Planctomycetota</taxon>
        <taxon>Planctomycetia</taxon>
        <taxon>Pirellulales</taxon>
        <taxon>Pirellulaceae</taxon>
        <taxon>Stieleria</taxon>
    </lineage>
</organism>
<feature type="domain" description="Uncharacterized protein YyaB-like PH" evidence="3">
    <location>
        <begin position="100"/>
        <end position="170"/>
    </location>
</feature>
<feature type="region of interest" description="Disordered" evidence="1">
    <location>
        <begin position="1"/>
        <end position="31"/>
    </location>
</feature>
<dbReference type="Proteomes" id="UP000315003">
    <property type="component" value="Chromosome"/>
</dbReference>
<sequence>MTMEESSSESTTESVTETVAEPASSPTADQALQHAGDKTLHKIYPSKVDGWIAVLLMLGPLVTLGLAGYAMLHNEGQASMILLAVGAVTLLTTALVTMPCRYTIAKDNLAIRCGVVFYRVPLKHIQSAELSGSWLSGPALSLKRVRVSTGTRSYLVSPLDREQFIQDLKAAIASQT</sequence>
<evidence type="ECO:0000256" key="2">
    <source>
        <dbReference type="SAM" id="Phobius"/>
    </source>
</evidence>
<dbReference type="OrthoDB" id="273247at2"/>
<keyword evidence="2" id="KW-0472">Membrane</keyword>
<accession>A0A517SZV7</accession>
<keyword evidence="5" id="KW-1185">Reference proteome</keyword>
<feature type="compositionally biased region" description="Low complexity" evidence="1">
    <location>
        <begin position="1"/>
        <end position="19"/>
    </location>
</feature>
<dbReference type="EMBL" id="CP036272">
    <property type="protein sequence ID" value="QDT61677.1"/>
    <property type="molecule type" value="Genomic_DNA"/>
</dbReference>
<feature type="transmembrane region" description="Helical" evidence="2">
    <location>
        <begin position="78"/>
        <end position="98"/>
    </location>
</feature>
<protein>
    <recommendedName>
        <fullName evidence="3">Uncharacterized protein YyaB-like PH domain-containing protein</fullName>
    </recommendedName>
</protein>
<evidence type="ECO:0000256" key="1">
    <source>
        <dbReference type="SAM" id="MobiDB-lite"/>
    </source>
</evidence>
<evidence type="ECO:0000313" key="5">
    <source>
        <dbReference type="Proteomes" id="UP000315003"/>
    </source>
</evidence>
<dbReference type="AlphaFoldDB" id="A0A517SZV7"/>
<dbReference type="Pfam" id="PF06713">
    <property type="entry name" value="bPH_4"/>
    <property type="match status" value="1"/>
</dbReference>
<gene>
    <name evidence="4" type="ORF">SV7mr_42160</name>
</gene>
<dbReference type="InterPro" id="IPR009589">
    <property type="entry name" value="PH_YyaB-like"/>
</dbReference>
<keyword evidence="2" id="KW-1133">Transmembrane helix</keyword>
<proteinExistence type="predicted"/>
<dbReference type="GO" id="GO:0030153">
    <property type="term" value="P:bacteriocin immunity"/>
    <property type="evidence" value="ECO:0007669"/>
    <property type="project" value="InterPro"/>
</dbReference>
<evidence type="ECO:0000259" key="3">
    <source>
        <dbReference type="Pfam" id="PF06713"/>
    </source>
</evidence>